<accession>A0AAU7PKQ6</accession>
<sequence length="74" mass="8358">MVQKIRINTLCETLLKDWCEKLLTLQITCSDDKGLYGGILCPACAGRLFQNYRGYRIRIQGCTVFRNPSACVLA</sequence>
<dbReference type="EMBL" id="CP157940">
    <property type="protein sequence ID" value="XBS52898.1"/>
    <property type="molecule type" value="Genomic_DNA"/>
</dbReference>
<reference evidence="1" key="1">
    <citation type="submission" date="2024-06" db="EMBL/GenBank/DDBJ databases">
        <title>Lacrimispora cavernae sp. nov., a novel anaerobe isolated from bat guano pile inside a cave.</title>
        <authorList>
            <person name="Miller S.L."/>
            <person name="Lu N."/>
            <person name="King J."/>
            <person name="Sankaranarayanan K."/>
            <person name="Lawson P.A."/>
        </authorList>
    </citation>
    <scope>NUCLEOTIDE SEQUENCE</scope>
    <source>
        <strain evidence="1">BS-2</strain>
    </source>
</reference>
<proteinExistence type="predicted"/>
<dbReference type="AlphaFoldDB" id="A0AAU7PKQ6"/>
<name>A0AAU7PKQ6_9FIRM</name>
<gene>
    <name evidence="1" type="ORF">ABFV83_13810</name>
</gene>
<protein>
    <submittedName>
        <fullName evidence="1">Uncharacterized protein</fullName>
    </submittedName>
</protein>
<dbReference type="RefSeq" id="WP_349944623.1">
    <property type="nucleotide sequence ID" value="NZ_CP157940.1"/>
</dbReference>
<evidence type="ECO:0000313" key="1">
    <source>
        <dbReference type="EMBL" id="XBS52898.1"/>
    </source>
</evidence>
<organism evidence="1">
    <name type="scientific">Lacrimispora sp. BS-2</name>
    <dbReference type="NCBI Taxonomy" id="3151850"/>
    <lineage>
        <taxon>Bacteria</taxon>
        <taxon>Bacillati</taxon>
        <taxon>Bacillota</taxon>
        <taxon>Clostridia</taxon>
        <taxon>Lachnospirales</taxon>
        <taxon>Lachnospiraceae</taxon>
        <taxon>Lacrimispora</taxon>
    </lineage>
</organism>